<dbReference type="AlphaFoldDB" id="A0AAW2QHD0"/>
<dbReference type="SUPFAM" id="SSF53098">
    <property type="entry name" value="Ribonuclease H-like"/>
    <property type="match status" value="1"/>
</dbReference>
<comment type="caution">
    <text evidence="1">The sequence shown here is derived from an EMBL/GenBank/DDBJ whole genome shotgun (WGS) entry which is preliminary data.</text>
</comment>
<evidence type="ECO:0000313" key="1">
    <source>
        <dbReference type="EMBL" id="KAL0367076.1"/>
    </source>
</evidence>
<dbReference type="Gene3D" id="3.30.420.10">
    <property type="entry name" value="Ribonuclease H-like superfamily/Ribonuclease H"/>
    <property type="match status" value="1"/>
</dbReference>
<sequence length="112" mass="13029">MPIYYVREVLNGAEGRYTPLEKMVLASVITARRMANPFQEESPQVEEMEISVRFDFRTSNNEVEYVALAMDIRMAYEPGAQHLIAYSDSQVILKQIDKIYKAKEDNMVQYLK</sequence>
<reference evidence="1" key="2">
    <citation type="journal article" date="2024" name="Plant">
        <title>Genomic evolution and insights into agronomic trait innovations of Sesamum species.</title>
        <authorList>
            <person name="Miao H."/>
            <person name="Wang L."/>
            <person name="Qu L."/>
            <person name="Liu H."/>
            <person name="Sun Y."/>
            <person name="Le M."/>
            <person name="Wang Q."/>
            <person name="Wei S."/>
            <person name="Zheng Y."/>
            <person name="Lin W."/>
            <person name="Duan Y."/>
            <person name="Cao H."/>
            <person name="Xiong S."/>
            <person name="Wang X."/>
            <person name="Wei L."/>
            <person name="Li C."/>
            <person name="Ma Q."/>
            <person name="Ju M."/>
            <person name="Zhao R."/>
            <person name="Li G."/>
            <person name="Mu C."/>
            <person name="Tian Q."/>
            <person name="Mei H."/>
            <person name="Zhang T."/>
            <person name="Gao T."/>
            <person name="Zhang H."/>
        </authorList>
    </citation>
    <scope>NUCLEOTIDE SEQUENCE</scope>
    <source>
        <strain evidence="1">G02</strain>
    </source>
</reference>
<dbReference type="PANTHER" id="PTHR48475:SF2">
    <property type="entry name" value="RIBONUCLEASE H"/>
    <property type="match status" value="1"/>
</dbReference>
<name>A0AAW2QHD0_SESRA</name>
<dbReference type="InterPro" id="IPR012337">
    <property type="entry name" value="RNaseH-like_sf"/>
</dbReference>
<evidence type="ECO:0008006" key="2">
    <source>
        <dbReference type="Google" id="ProtNLM"/>
    </source>
</evidence>
<reference evidence="1" key="1">
    <citation type="submission" date="2020-06" db="EMBL/GenBank/DDBJ databases">
        <authorList>
            <person name="Li T."/>
            <person name="Hu X."/>
            <person name="Zhang T."/>
            <person name="Song X."/>
            <person name="Zhang H."/>
            <person name="Dai N."/>
            <person name="Sheng W."/>
            <person name="Hou X."/>
            <person name="Wei L."/>
        </authorList>
    </citation>
    <scope>NUCLEOTIDE SEQUENCE</scope>
    <source>
        <strain evidence="1">G02</strain>
        <tissue evidence="1">Leaf</tissue>
    </source>
</reference>
<dbReference type="GO" id="GO:0003676">
    <property type="term" value="F:nucleic acid binding"/>
    <property type="evidence" value="ECO:0007669"/>
    <property type="project" value="InterPro"/>
</dbReference>
<gene>
    <name evidence="1" type="ORF">Sradi_3597700</name>
</gene>
<dbReference type="PANTHER" id="PTHR48475">
    <property type="entry name" value="RIBONUCLEASE H"/>
    <property type="match status" value="1"/>
</dbReference>
<protein>
    <recommendedName>
        <fullName evidence="2">RNase H type-1 domain-containing protein</fullName>
    </recommendedName>
</protein>
<proteinExistence type="predicted"/>
<accession>A0AAW2QHD0</accession>
<dbReference type="EMBL" id="JACGWJ010000015">
    <property type="protein sequence ID" value="KAL0367076.1"/>
    <property type="molecule type" value="Genomic_DNA"/>
</dbReference>
<organism evidence="1">
    <name type="scientific">Sesamum radiatum</name>
    <name type="common">Black benniseed</name>
    <dbReference type="NCBI Taxonomy" id="300843"/>
    <lineage>
        <taxon>Eukaryota</taxon>
        <taxon>Viridiplantae</taxon>
        <taxon>Streptophyta</taxon>
        <taxon>Embryophyta</taxon>
        <taxon>Tracheophyta</taxon>
        <taxon>Spermatophyta</taxon>
        <taxon>Magnoliopsida</taxon>
        <taxon>eudicotyledons</taxon>
        <taxon>Gunneridae</taxon>
        <taxon>Pentapetalae</taxon>
        <taxon>asterids</taxon>
        <taxon>lamiids</taxon>
        <taxon>Lamiales</taxon>
        <taxon>Pedaliaceae</taxon>
        <taxon>Sesamum</taxon>
    </lineage>
</organism>
<dbReference type="InterPro" id="IPR036397">
    <property type="entry name" value="RNaseH_sf"/>
</dbReference>